<accession>A0A1C0AI99</accession>
<dbReference type="PANTHER" id="PTHR43191:SF12">
    <property type="entry name" value="RRNA METHYLASE"/>
    <property type="match status" value="1"/>
</dbReference>
<comment type="caution">
    <text evidence="3">The sequence shown here is derived from an EMBL/GenBank/DDBJ whole genome shotgun (WGS) entry which is preliminary data.</text>
</comment>
<evidence type="ECO:0000313" key="3">
    <source>
        <dbReference type="EMBL" id="OCL31775.1"/>
    </source>
</evidence>
<dbReference type="GO" id="GO:0006396">
    <property type="term" value="P:RNA processing"/>
    <property type="evidence" value="ECO:0007669"/>
    <property type="project" value="InterPro"/>
</dbReference>
<dbReference type="GO" id="GO:0003723">
    <property type="term" value="F:RNA binding"/>
    <property type="evidence" value="ECO:0007669"/>
    <property type="project" value="InterPro"/>
</dbReference>
<dbReference type="GO" id="GO:0032259">
    <property type="term" value="P:methylation"/>
    <property type="evidence" value="ECO:0007669"/>
    <property type="project" value="UniProtKB-KW"/>
</dbReference>
<evidence type="ECO:0000313" key="4">
    <source>
        <dbReference type="Proteomes" id="UP000093501"/>
    </source>
</evidence>
<dbReference type="AlphaFoldDB" id="A0A1C0AI99"/>
<proteinExistence type="predicted"/>
<name>A0A1C0AI99_9ACTN</name>
<dbReference type="Pfam" id="PF00588">
    <property type="entry name" value="SpoU_methylase"/>
    <property type="match status" value="1"/>
</dbReference>
<dbReference type="EMBL" id="MBQD01000025">
    <property type="protein sequence ID" value="OCL31775.1"/>
    <property type="molecule type" value="Genomic_DNA"/>
</dbReference>
<dbReference type="InterPro" id="IPR029026">
    <property type="entry name" value="tRNA_m1G_MTases_N"/>
</dbReference>
<dbReference type="CDD" id="cd18095">
    <property type="entry name" value="SpoU-like_rRNA-MTase"/>
    <property type="match status" value="1"/>
</dbReference>
<reference evidence="4" key="1">
    <citation type="submission" date="2016-07" db="EMBL/GenBank/DDBJ databases">
        <authorList>
            <person name="Florea S."/>
            <person name="Webb J.S."/>
            <person name="Jaromczyk J."/>
            <person name="Schardl C.L."/>
        </authorList>
    </citation>
    <scope>NUCLEOTIDE SEQUENCE [LARGE SCALE GENOMIC DNA]</scope>
    <source>
        <strain evidence="4">IPBSL-7</strain>
    </source>
</reference>
<dbReference type="InterPro" id="IPR029028">
    <property type="entry name" value="Alpha/beta_knot_MTases"/>
</dbReference>
<gene>
    <name evidence="3" type="ORF">BCR15_09130</name>
</gene>
<dbReference type="Proteomes" id="UP000093501">
    <property type="component" value="Unassembled WGS sequence"/>
</dbReference>
<keyword evidence="1 3" id="KW-0489">Methyltransferase</keyword>
<protein>
    <submittedName>
        <fullName evidence="3">rRNA methyltransferase</fullName>
    </submittedName>
</protein>
<dbReference type="Gene3D" id="3.30.1330.30">
    <property type="match status" value="1"/>
</dbReference>
<dbReference type="Gene3D" id="3.40.1280.10">
    <property type="match status" value="1"/>
</dbReference>
<organism evidence="3 4">
    <name type="scientific">Tessaracoccus lapidicaptus</name>
    <dbReference type="NCBI Taxonomy" id="1427523"/>
    <lineage>
        <taxon>Bacteria</taxon>
        <taxon>Bacillati</taxon>
        <taxon>Actinomycetota</taxon>
        <taxon>Actinomycetes</taxon>
        <taxon>Propionibacteriales</taxon>
        <taxon>Propionibacteriaceae</taxon>
        <taxon>Tessaracoccus</taxon>
    </lineage>
</organism>
<evidence type="ECO:0000256" key="1">
    <source>
        <dbReference type="ARBA" id="ARBA00022603"/>
    </source>
</evidence>
<dbReference type="SUPFAM" id="SSF55315">
    <property type="entry name" value="L30e-like"/>
    <property type="match status" value="1"/>
</dbReference>
<evidence type="ECO:0000256" key="2">
    <source>
        <dbReference type="ARBA" id="ARBA00022679"/>
    </source>
</evidence>
<dbReference type="InterPro" id="IPR029064">
    <property type="entry name" value="Ribosomal_eL30-like_sf"/>
</dbReference>
<dbReference type="GO" id="GO:0008173">
    <property type="term" value="F:RNA methyltransferase activity"/>
    <property type="evidence" value="ECO:0007669"/>
    <property type="project" value="InterPro"/>
</dbReference>
<dbReference type="InterPro" id="IPR001537">
    <property type="entry name" value="SpoU_MeTrfase"/>
</dbReference>
<sequence length="259" mass="27539">MLIDVTDAGDPRLVDYVGLRDAQLRRPEVSRFIAEGVKIIERAFAAGCTPRSLLLQPRWLPGLRELIDAWPDVPVYLASEALIEHVSGFHVHRGALGSFDRPQETGWDELLGGRRLIVCEDTVDHANLGAIIRVAAGLGWDGVLVSPGSADPLYRRAVKASMGSSLALPWRRMASDSDLQRLRDAGFTLVASTLAPGAVDLAGLEPPAKAALLLGTEGQGLSDAWSAAADRHVTIPMAAGVDSLNVATAAAILAYALRP</sequence>
<keyword evidence="2 3" id="KW-0808">Transferase</keyword>
<dbReference type="PANTHER" id="PTHR43191">
    <property type="entry name" value="RRNA METHYLTRANSFERASE 3"/>
    <property type="match status" value="1"/>
</dbReference>
<dbReference type="InterPro" id="IPR051259">
    <property type="entry name" value="rRNA_Methyltransferase"/>
</dbReference>
<keyword evidence="4" id="KW-1185">Reference proteome</keyword>
<dbReference type="SUPFAM" id="SSF75217">
    <property type="entry name" value="alpha/beta knot"/>
    <property type="match status" value="1"/>
</dbReference>